<keyword evidence="1" id="KW-1133">Transmembrane helix</keyword>
<proteinExistence type="predicted"/>
<dbReference type="Proteomes" id="UP000594638">
    <property type="component" value="Unassembled WGS sequence"/>
</dbReference>
<dbReference type="InterPro" id="IPR010658">
    <property type="entry name" value="Nodulin-like"/>
</dbReference>
<protein>
    <submittedName>
        <fullName evidence="3">NUCLEAR FUSION DEFECTIVE 4-like</fullName>
    </submittedName>
</protein>
<dbReference type="EMBL" id="CACTIH010007331">
    <property type="protein sequence ID" value="CAA3010004.1"/>
    <property type="molecule type" value="Genomic_DNA"/>
</dbReference>
<dbReference type="OrthoDB" id="410267at2759"/>
<comment type="caution">
    <text evidence="3">The sequence shown here is derived from an EMBL/GenBank/DDBJ whole genome shotgun (WGS) entry which is preliminary data.</text>
</comment>
<dbReference type="Pfam" id="PF06813">
    <property type="entry name" value="Nodulin-like"/>
    <property type="match status" value="1"/>
</dbReference>
<accession>A0A8S0TYZ0</accession>
<keyword evidence="4" id="KW-1185">Reference proteome</keyword>
<evidence type="ECO:0000313" key="4">
    <source>
        <dbReference type="Proteomes" id="UP000594638"/>
    </source>
</evidence>
<dbReference type="Gramene" id="OE9A077564T1">
    <property type="protein sequence ID" value="OE9A077564C1"/>
    <property type="gene ID" value="OE9A077564"/>
</dbReference>
<keyword evidence="1" id="KW-0472">Membrane</keyword>
<evidence type="ECO:0000259" key="2">
    <source>
        <dbReference type="Pfam" id="PF06813"/>
    </source>
</evidence>
<keyword evidence="1" id="KW-0812">Transmembrane</keyword>
<feature type="transmembrane region" description="Helical" evidence="1">
    <location>
        <begin position="85"/>
        <end position="105"/>
    </location>
</feature>
<evidence type="ECO:0000256" key="1">
    <source>
        <dbReference type="SAM" id="Phobius"/>
    </source>
</evidence>
<gene>
    <name evidence="3" type="ORF">OLEA9_A077564</name>
</gene>
<sequence length="107" mass="11892">MEIIKMDFYLIRMPRRENQSIDGRSIKKVDDPSGHHMDSDIYRNKFRLLSLLVGAEGGARGVTGTAELLATASDLGKMFGWSSGLALMYLPLWAVMFTAALMGFIGY</sequence>
<evidence type="ECO:0000313" key="3">
    <source>
        <dbReference type="EMBL" id="CAA3010004.1"/>
    </source>
</evidence>
<organism evidence="3 4">
    <name type="scientific">Olea europaea subsp. europaea</name>
    <dbReference type="NCBI Taxonomy" id="158383"/>
    <lineage>
        <taxon>Eukaryota</taxon>
        <taxon>Viridiplantae</taxon>
        <taxon>Streptophyta</taxon>
        <taxon>Embryophyta</taxon>
        <taxon>Tracheophyta</taxon>
        <taxon>Spermatophyta</taxon>
        <taxon>Magnoliopsida</taxon>
        <taxon>eudicotyledons</taxon>
        <taxon>Gunneridae</taxon>
        <taxon>Pentapetalae</taxon>
        <taxon>asterids</taxon>
        <taxon>lamiids</taxon>
        <taxon>Lamiales</taxon>
        <taxon>Oleaceae</taxon>
        <taxon>Oleeae</taxon>
        <taxon>Olea</taxon>
    </lineage>
</organism>
<dbReference type="AlphaFoldDB" id="A0A8S0TYZ0"/>
<reference evidence="3 4" key="1">
    <citation type="submission" date="2019-12" db="EMBL/GenBank/DDBJ databases">
        <authorList>
            <person name="Alioto T."/>
            <person name="Alioto T."/>
            <person name="Gomez Garrido J."/>
        </authorList>
    </citation>
    <scope>NUCLEOTIDE SEQUENCE [LARGE SCALE GENOMIC DNA]</scope>
</reference>
<name>A0A8S0TYZ0_OLEEU</name>
<feature type="domain" description="Nodulin-like" evidence="2">
    <location>
        <begin position="67"/>
        <end position="107"/>
    </location>
</feature>